<organism evidence="13 14">
    <name type="scientific">Phytomonospora endophytica</name>
    <dbReference type="NCBI Taxonomy" id="714109"/>
    <lineage>
        <taxon>Bacteria</taxon>
        <taxon>Bacillati</taxon>
        <taxon>Actinomycetota</taxon>
        <taxon>Actinomycetes</taxon>
        <taxon>Micromonosporales</taxon>
        <taxon>Micromonosporaceae</taxon>
        <taxon>Phytomonospora</taxon>
    </lineage>
</organism>
<dbReference type="EMBL" id="JACHGT010000001">
    <property type="protein sequence ID" value="MBB6032171.1"/>
    <property type="molecule type" value="Genomic_DNA"/>
</dbReference>
<comment type="subcellular location">
    <subcellularLocation>
        <location evidence="11 12">Cell membrane</location>
        <topology evidence="11 12">Multi-pass membrane protein</topology>
    </subcellularLocation>
    <subcellularLocation>
        <location evidence="1">Membrane</location>
        <topology evidence="1">Multi-pass membrane protein</topology>
    </subcellularLocation>
</comment>
<dbReference type="CDD" id="cd00310">
    <property type="entry name" value="ATP-synt_Fo_a_6"/>
    <property type="match status" value="1"/>
</dbReference>
<evidence type="ECO:0000256" key="6">
    <source>
        <dbReference type="ARBA" id="ARBA00022781"/>
    </source>
</evidence>
<feature type="transmembrane region" description="Helical" evidence="11">
    <location>
        <begin position="32"/>
        <end position="55"/>
    </location>
</feature>
<dbReference type="InterPro" id="IPR000568">
    <property type="entry name" value="ATP_synth_F0_asu"/>
</dbReference>
<keyword evidence="6 11" id="KW-0375">Hydrogen ion transport</keyword>
<evidence type="ECO:0000256" key="8">
    <source>
        <dbReference type="ARBA" id="ARBA00023065"/>
    </source>
</evidence>
<evidence type="ECO:0000256" key="9">
    <source>
        <dbReference type="ARBA" id="ARBA00023136"/>
    </source>
</evidence>
<dbReference type="Proteomes" id="UP000548476">
    <property type="component" value="Unassembled WGS sequence"/>
</dbReference>
<dbReference type="Pfam" id="PF00119">
    <property type="entry name" value="ATP-synt_A"/>
    <property type="match status" value="1"/>
</dbReference>
<keyword evidence="4 11" id="KW-0138">CF(0)</keyword>
<dbReference type="HAMAP" id="MF_01393">
    <property type="entry name" value="ATP_synth_a_bact"/>
    <property type="match status" value="1"/>
</dbReference>
<keyword evidence="7 11" id="KW-1133">Transmembrane helix</keyword>
<dbReference type="InterPro" id="IPR023011">
    <property type="entry name" value="ATP_synth_F0_asu_AS"/>
</dbReference>
<proteinExistence type="inferred from homology"/>
<dbReference type="RefSeq" id="WP_184785107.1">
    <property type="nucleotide sequence ID" value="NZ_BONT01000061.1"/>
</dbReference>
<keyword evidence="9 11" id="KW-0472">Membrane</keyword>
<comment type="similarity">
    <text evidence="2 11 12">Belongs to the ATPase A chain family.</text>
</comment>
<comment type="function">
    <text evidence="11 12">Key component of the proton channel; it plays a direct role in the translocation of protons across the membrane.</text>
</comment>
<keyword evidence="11" id="KW-1003">Cell membrane</keyword>
<dbReference type="GO" id="GO:0045259">
    <property type="term" value="C:proton-transporting ATP synthase complex"/>
    <property type="evidence" value="ECO:0007669"/>
    <property type="project" value="UniProtKB-KW"/>
</dbReference>
<evidence type="ECO:0000256" key="10">
    <source>
        <dbReference type="ARBA" id="ARBA00023310"/>
    </source>
</evidence>
<feature type="transmembrane region" description="Helical" evidence="11">
    <location>
        <begin position="188"/>
        <end position="211"/>
    </location>
</feature>
<keyword evidence="5 11" id="KW-0812">Transmembrane</keyword>
<keyword evidence="8 11" id="KW-0406">Ion transport</keyword>
<dbReference type="PROSITE" id="PS00449">
    <property type="entry name" value="ATPASE_A"/>
    <property type="match status" value="1"/>
</dbReference>
<dbReference type="PRINTS" id="PR00123">
    <property type="entry name" value="ATPASEA"/>
</dbReference>
<evidence type="ECO:0000256" key="7">
    <source>
        <dbReference type="ARBA" id="ARBA00022989"/>
    </source>
</evidence>
<evidence type="ECO:0000256" key="5">
    <source>
        <dbReference type="ARBA" id="ARBA00022692"/>
    </source>
</evidence>
<feature type="transmembrane region" description="Helical" evidence="11">
    <location>
        <begin position="223"/>
        <end position="254"/>
    </location>
</feature>
<evidence type="ECO:0000256" key="1">
    <source>
        <dbReference type="ARBA" id="ARBA00004141"/>
    </source>
</evidence>
<comment type="caution">
    <text evidence="13">The sequence shown here is derived from an EMBL/GenBank/DDBJ whole genome shotgun (WGS) entry which is preliminary data.</text>
</comment>
<evidence type="ECO:0000256" key="12">
    <source>
        <dbReference type="RuleBase" id="RU000483"/>
    </source>
</evidence>
<evidence type="ECO:0000256" key="2">
    <source>
        <dbReference type="ARBA" id="ARBA00006810"/>
    </source>
</evidence>
<accession>A0A841F5I9</accession>
<dbReference type="PANTHER" id="PTHR11410">
    <property type="entry name" value="ATP SYNTHASE SUBUNIT A"/>
    <property type="match status" value="1"/>
</dbReference>
<evidence type="ECO:0000313" key="14">
    <source>
        <dbReference type="Proteomes" id="UP000548476"/>
    </source>
</evidence>
<protein>
    <recommendedName>
        <fullName evidence="11 12">ATP synthase subunit a</fullName>
    </recommendedName>
    <alternativeName>
        <fullName evidence="11">ATP synthase F0 sector subunit a</fullName>
    </alternativeName>
    <alternativeName>
        <fullName evidence="11">F-ATPase subunit 6</fullName>
    </alternativeName>
</protein>
<dbReference type="AlphaFoldDB" id="A0A841F5I9"/>
<dbReference type="GO" id="GO:0046933">
    <property type="term" value="F:proton-transporting ATP synthase activity, rotational mechanism"/>
    <property type="evidence" value="ECO:0007669"/>
    <property type="project" value="UniProtKB-UniRule"/>
</dbReference>
<keyword evidence="14" id="KW-1185">Reference proteome</keyword>
<keyword evidence="10 11" id="KW-0066">ATP synthesis</keyword>
<dbReference type="GO" id="GO:0005886">
    <property type="term" value="C:plasma membrane"/>
    <property type="evidence" value="ECO:0007669"/>
    <property type="project" value="UniProtKB-SubCell"/>
</dbReference>
<evidence type="ECO:0000256" key="3">
    <source>
        <dbReference type="ARBA" id="ARBA00022448"/>
    </source>
</evidence>
<evidence type="ECO:0000256" key="4">
    <source>
        <dbReference type="ARBA" id="ARBA00022547"/>
    </source>
</evidence>
<evidence type="ECO:0000256" key="11">
    <source>
        <dbReference type="HAMAP-Rule" id="MF_01393"/>
    </source>
</evidence>
<keyword evidence="3 11" id="KW-0813">Transport</keyword>
<dbReference type="Gene3D" id="1.20.120.220">
    <property type="entry name" value="ATP synthase, F0 complex, subunit A"/>
    <property type="match status" value="1"/>
</dbReference>
<name>A0A841F5I9_9ACTN</name>
<reference evidence="13 14" key="1">
    <citation type="submission" date="2020-08" db="EMBL/GenBank/DDBJ databases">
        <title>Genomic Encyclopedia of Type Strains, Phase IV (KMG-IV): sequencing the most valuable type-strain genomes for metagenomic binning, comparative biology and taxonomic classification.</title>
        <authorList>
            <person name="Goeker M."/>
        </authorList>
    </citation>
    <scope>NUCLEOTIDE SEQUENCE [LARGE SCALE GENOMIC DNA]</scope>
    <source>
        <strain evidence="13 14">YIM 65646</strain>
    </source>
</reference>
<dbReference type="SUPFAM" id="SSF81336">
    <property type="entry name" value="F1F0 ATP synthase subunit A"/>
    <property type="match status" value="1"/>
</dbReference>
<dbReference type="InterPro" id="IPR045083">
    <property type="entry name" value="ATP_synth_F0_asu_bact/mt"/>
</dbReference>
<dbReference type="PANTHER" id="PTHR11410:SF0">
    <property type="entry name" value="ATP SYNTHASE SUBUNIT A"/>
    <property type="match status" value="1"/>
</dbReference>
<feature type="transmembrane region" description="Helical" evidence="11">
    <location>
        <begin position="123"/>
        <end position="142"/>
    </location>
</feature>
<feature type="transmembrane region" description="Helical" evidence="11">
    <location>
        <begin position="92"/>
        <end position="117"/>
    </location>
</feature>
<sequence length="262" mass="29178">MTGNPVVIASEFPPGVDSFNFADWIPGLPKGALTTVTFIVFLGVGLIILGFMLAYRNPKLVPTRGQWIAESLYGFVRNGIVKDIIGPEGLRFAPYFASLFSFILLMNVFAIIPMFQISPNSHIAFPAVLAMLSWFFYNWVGIRKHGFWKYIKNSCIPTGTPIGMYPIIVPIEFLSNLILRPVTLAVRLFANMFAGHMILLVFILGGVTLLNSESIFLKAVSPVSFLMAIVMTFFEFFVQLLQAYVFTLLTAVYVQGSLADEH</sequence>
<dbReference type="NCBIfam" id="TIGR01131">
    <property type="entry name" value="ATP_synt_6_or_A"/>
    <property type="match status" value="1"/>
</dbReference>
<dbReference type="InterPro" id="IPR035908">
    <property type="entry name" value="F0_ATP_A_sf"/>
</dbReference>
<evidence type="ECO:0000313" key="13">
    <source>
        <dbReference type="EMBL" id="MBB6032171.1"/>
    </source>
</evidence>
<gene>
    <name evidence="11" type="primary">atpB</name>
    <name evidence="13" type="ORF">HNR73_000013</name>
</gene>
<feature type="transmembrane region" description="Helical" evidence="11">
    <location>
        <begin position="162"/>
        <end position="182"/>
    </location>
</feature>